<dbReference type="Proteomes" id="UP001497392">
    <property type="component" value="Unassembled WGS sequence"/>
</dbReference>
<comment type="caution">
    <text evidence="7">The sequence shown here is derived from an EMBL/GenBank/DDBJ whole genome shotgun (WGS) entry which is preliminary data.</text>
</comment>
<feature type="compositionally biased region" description="Basic and acidic residues" evidence="5">
    <location>
        <begin position="399"/>
        <end position="411"/>
    </location>
</feature>
<name>A0ABP1FTU2_9CHLO</name>
<sequence>MDVQAFAEHAQSLFSAVAAQAEELRQRAVQRLVDDIDVHYEAWRTERLQLLEQLQEAKEKAQVLEGTLQRCQEEQADDRQHATRVVELSSKLQEVLRQAEASALEKSQQYADKLAKTRDQLQVALEYRKKCRAQQAEIKHLQQRIAALQSEQQRVSEPNRHADDQPAHKPSPNASLPTSGSLQRPAQAAHGSVHPTHSQDAFTQDDQVLCNQIAGLLQRLQEAEGRVQQEAQKRHAERKNVREVLRKRDEELKALKAENQAFRRQLIQLGALQPEQRSGTPATRTELPQEYEATSRPAQGCARQARQQAGQPRTAPPAGATPKASGRGLAGSLSQARAHDSASALKSVLRAGTGSCSRAAEYEGKQDRGISPGKRAMPDVANASAVQQRATPAKRPKRDSRSAADKQRRDAGASSMPGVRQAAGAPGKQDEREGQHGAEEPVMASKRTLQPADVAHLQSAQNVKNSQDTEHGEAGIGSQLTESPQASPSMAPNQLASTAVPLGQNANKHPRRPSNATASGRAARGPDNVEAICFMPLAPALAERKAEAGMEALQLELLSRPPGPAESPEADSQLQPGLEKPENEPRMAVEPAAPDCPVQPALPAVPEEGGQLAVAVVKEESLRTSPAWKVRAAREAAQHTGNTLFADVCQPDLTEGDLDDLEGVGLLTQLLGPNRHTAQEQQKAGANWKTRQREGLCPGALAFLDVAHVQRSSNPRACQRLPAIVDRHSPKGPQPQRDAVQAGMQRTGPPAAGPGYKYKEVARKKAEREMMLGVECPDCQRFYEACQTWNSIAPAALPKCGHAVQDMRQKASAASAPEKITRGELRQNASRHRYHYAPPPTPPGFWDMGFMDTQDSRNVGHGD</sequence>
<feature type="compositionally biased region" description="Basic and acidic residues" evidence="5">
    <location>
        <begin position="854"/>
        <end position="863"/>
    </location>
</feature>
<gene>
    <name evidence="7" type="primary">g5816</name>
    <name evidence="7" type="ORF">VP750_LOCUS4980</name>
</gene>
<keyword evidence="4" id="KW-0175">Coiled coil</keyword>
<accession>A0ABP1FTU2</accession>
<keyword evidence="2" id="KW-0227">DNA damage</keyword>
<evidence type="ECO:0000313" key="8">
    <source>
        <dbReference type="Proteomes" id="UP001497392"/>
    </source>
</evidence>
<evidence type="ECO:0000256" key="3">
    <source>
        <dbReference type="ARBA" id="ARBA00023242"/>
    </source>
</evidence>
<feature type="region of interest" description="Disordered" evidence="5">
    <location>
        <begin position="726"/>
        <end position="756"/>
    </location>
</feature>
<keyword evidence="8" id="KW-1185">Reference proteome</keyword>
<evidence type="ECO:0000259" key="6">
    <source>
        <dbReference type="Pfam" id="PF08573"/>
    </source>
</evidence>
<dbReference type="InterPro" id="IPR033316">
    <property type="entry name" value="RBBP8-like"/>
</dbReference>
<dbReference type="PANTHER" id="PTHR15107:SF0">
    <property type="entry name" value="DNA ENDONUCLEASE ACTIVATOR CTP1 C-TERMINAL DOMAIN-CONTAINING PROTEIN"/>
    <property type="match status" value="1"/>
</dbReference>
<proteinExistence type="predicted"/>
<keyword evidence="3" id="KW-0539">Nucleus</keyword>
<dbReference type="EMBL" id="CAXHTA020000008">
    <property type="protein sequence ID" value="CAL5223321.1"/>
    <property type="molecule type" value="Genomic_DNA"/>
</dbReference>
<feature type="compositionally biased region" description="Polar residues" evidence="5">
    <location>
        <begin position="172"/>
        <end position="184"/>
    </location>
</feature>
<feature type="region of interest" description="Disordered" evidence="5">
    <location>
        <begin position="382"/>
        <end position="441"/>
    </location>
</feature>
<feature type="coiled-coil region" evidence="4">
    <location>
        <begin position="40"/>
        <end position="74"/>
    </location>
</feature>
<dbReference type="Pfam" id="PF08573">
    <property type="entry name" value="SAE2"/>
    <property type="match status" value="1"/>
</dbReference>
<comment type="subcellular location">
    <subcellularLocation>
        <location evidence="1">Nucleus</location>
    </subcellularLocation>
</comment>
<feature type="region of interest" description="Disordered" evidence="5">
    <location>
        <begin position="460"/>
        <end position="523"/>
    </location>
</feature>
<feature type="region of interest" description="Disordered" evidence="5">
    <location>
        <begin position="149"/>
        <end position="199"/>
    </location>
</feature>
<dbReference type="InterPro" id="IPR013882">
    <property type="entry name" value="Ctp1_C"/>
</dbReference>
<evidence type="ECO:0000256" key="5">
    <source>
        <dbReference type="SAM" id="MobiDB-lite"/>
    </source>
</evidence>
<feature type="region of interest" description="Disordered" evidence="5">
    <location>
        <begin position="559"/>
        <end position="588"/>
    </location>
</feature>
<feature type="compositionally biased region" description="Basic and acidic residues" evidence="5">
    <location>
        <begin position="428"/>
        <end position="439"/>
    </location>
</feature>
<feature type="region of interest" description="Disordered" evidence="5">
    <location>
        <begin position="833"/>
        <end position="863"/>
    </location>
</feature>
<protein>
    <submittedName>
        <fullName evidence="7">G5816 protein</fullName>
    </submittedName>
</protein>
<feature type="compositionally biased region" description="Low complexity" evidence="5">
    <location>
        <begin position="296"/>
        <end position="322"/>
    </location>
</feature>
<evidence type="ECO:0000256" key="1">
    <source>
        <dbReference type="ARBA" id="ARBA00004123"/>
    </source>
</evidence>
<feature type="compositionally biased region" description="Polar residues" evidence="5">
    <location>
        <begin position="478"/>
        <end position="497"/>
    </location>
</feature>
<feature type="domain" description="DNA endonuclease activator Ctp1 C-terminal" evidence="6">
    <location>
        <begin position="757"/>
        <end position="854"/>
    </location>
</feature>
<dbReference type="PANTHER" id="PTHR15107">
    <property type="entry name" value="RETINOBLASTOMA BINDING PROTEIN 8"/>
    <property type="match status" value="1"/>
</dbReference>
<feature type="region of interest" description="Disordered" evidence="5">
    <location>
        <begin position="269"/>
        <end position="338"/>
    </location>
</feature>
<evidence type="ECO:0000256" key="2">
    <source>
        <dbReference type="ARBA" id="ARBA00022763"/>
    </source>
</evidence>
<evidence type="ECO:0000256" key="4">
    <source>
        <dbReference type="SAM" id="Coils"/>
    </source>
</evidence>
<organism evidence="7 8">
    <name type="scientific">Coccomyxa viridis</name>
    <dbReference type="NCBI Taxonomy" id="1274662"/>
    <lineage>
        <taxon>Eukaryota</taxon>
        <taxon>Viridiplantae</taxon>
        <taxon>Chlorophyta</taxon>
        <taxon>core chlorophytes</taxon>
        <taxon>Trebouxiophyceae</taxon>
        <taxon>Trebouxiophyceae incertae sedis</taxon>
        <taxon>Coccomyxaceae</taxon>
        <taxon>Coccomyxa</taxon>
    </lineage>
</organism>
<evidence type="ECO:0000313" key="7">
    <source>
        <dbReference type="EMBL" id="CAL5223321.1"/>
    </source>
</evidence>
<reference evidence="7 8" key="1">
    <citation type="submission" date="2024-06" db="EMBL/GenBank/DDBJ databases">
        <authorList>
            <person name="Kraege A."/>
            <person name="Thomma B."/>
        </authorList>
    </citation>
    <scope>NUCLEOTIDE SEQUENCE [LARGE SCALE GENOMIC DNA]</scope>
</reference>
<feature type="compositionally biased region" description="Basic and acidic residues" evidence="5">
    <location>
        <begin position="157"/>
        <end position="167"/>
    </location>
</feature>